<protein>
    <submittedName>
        <fullName evidence="1">Phage terminase small subunit P27 family</fullName>
    </submittedName>
</protein>
<reference evidence="1 2" key="1">
    <citation type="submission" date="2020-08" db="EMBL/GenBank/DDBJ databases">
        <authorList>
            <person name="Liu C."/>
            <person name="Sun Q."/>
        </authorList>
    </citation>
    <scope>NUCLEOTIDE SEQUENCE [LARGE SCALE GENOMIC DNA]</scope>
    <source>
        <strain evidence="1 2">NSJ-45</strain>
    </source>
</reference>
<dbReference type="Proteomes" id="UP000611796">
    <property type="component" value="Unassembled WGS sequence"/>
</dbReference>
<proteinExistence type="predicted"/>
<evidence type="ECO:0000313" key="2">
    <source>
        <dbReference type="Proteomes" id="UP000611796"/>
    </source>
</evidence>
<organism evidence="1 2">
    <name type="scientific">Paeniclostridium hominis</name>
    <dbReference type="NCBI Taxonomy" id="2764329"/>
    <lineage>
        <taxon>Bacteria</taxon>
        <taxon>Bacillati</taxon>
        <taxon>Bacillota</taxon>
        <taxon>Clostridia</taxon>
        <taxon>Peptostreptococcales</taxon>
        <taxon>Peptostreptococcaceae</taxon>
        <taxon>Paeniclostridium</taxon>
    </lineage>
</organism>
<comment type="caution">
    <text evidence="1">The sequence shown here is derived from an EMBL/GenBank/DDBJ whole genome shotgun (WGS) entry which is preliminary data.</text>
</comment>
<name>A0ABR7K2R4_9FIRM</name>
<dbReference type="RefSeq" id="WP_187005634.1">
    <property type="nucleotide sequence ID" value="NZ_JACRWD010000001.1"/>
</dbReference>
<dbReference type="InterPro" id="IPR006448">
    <property type="entry name" value="Phage_term_ssu_P27"/>
</dbReference>
<dbReference type="NCBIfam" id="TIGR01558">
    <property type="entry name" value="sm_term_P27"/>
    <property type="match status" value="1"/>
</dbReference>
<dbReference type="Pfam" id="PF05119">
    <property type="entry name" value="Terminase_4"/>
    <property type="match status" value="1"/>
</dbReference>
<gene>
    <name evidence="1" type="ORF">H8891_06145</name>
</gene>
<evidence type="ECO:0000313" key="1">
    <source>
        <dbReference type="EMBL" id="MBC6003375.1"/>
    </source>
</evidence>
<accession>A0ABR7K2R4</accession>
<keyword evidence="2" id="KW-1185">Reference proteome</keyword>
<sequence>MAMPSKPVELLGRGYSKEEIENRKLAEQTLQGNSDKVNIPPRWLCKDGKKEYKKLVKELENAKILTNVDIGVVATVADAYVKMAQANKIIQEEGLIITKLSDRGSESLIEHPATKIYKQYNSIYKQFLSEIGLSPASRAKLSIINVEKEKEKKNPVLQALKKRSDT</sequence>
<dbReference type="EMBL" id="JACRWD010000001">
    <property type="protein sequence ID" value="MBC6003375.1"/>
    <property type="molecule type" value="Genomic_DNA"/>
</dbReference>